<accession>A0ABR4H9N4</accession>
<organism evidence="1 2">
    <name type="scientific">Aspergillus granulosus</name>
    <dbReference type="NCBI Taxonomy" id="176169"/>
    <lineage>
        <taxon>Eukaryota</taxon>
        <taxon>Fungi</taxon>
        <taxon>Dikarya</taxon>
        <taxon>Ascomycota</taxon>
        <taxon>Pezizomycotina</taxon>
        <taxon>Eurotiomycetes</taxon>
        <taxon>Eurotiomycetidae</taxon>
        <taxon>Eurotiales</taxon>
        <taxon>Aspergillaceae</taxon>
        <taxon>Aspergillus</taxon>
        <taxon>Aspergillus subgen. Nidulantes</taxon>
    </lineage>
</organism>
<proteinExistence type="predicted"/>
<name>A0ABR4H9N4_9EURO</name>
<dbReference type="PANTHER" id="PTHR14097:SF9">
    <property type="entry name" value="EPIMERASE, PUTATIVE (AFU_ORTHOLOGUE AFUA_8G07320)-RELATED"/>
    <property type="match status" value="1"/>
</dbReference>
<evidence type="ECO:0000313" key="1">
    <source>
        <dbReference type="EMBL" id="KAL2812169.1"/>
    </source>
</evidence>
<evidence type="ECO:0008006" key="3">
    <source>
        <dbReference type="Google" id="ProtNLM"/>
    </source>
</evidence>
<dbReference type="InterPro" id="IPR036291">
    <property type="entry name" value="NAD(P)-bd_dom_sf"/>
</dbReference>
<gene>
    <name evidence="1" type="ORF">BJX63DRAFT_432797</name>
</gene>
<dbReference type="Proteomes" id="UP001610334">
    <property type="component" value="Unassembled WGS sequence"/>
</dbReference>
<sequence length="202" mass="22174">MKIILTGTTGFVGTEVLAQALSNEAITSLIVLSRKPLPESMTSNPKVTVKILKDFLSYPTPLLNELAGAEGTLGLATSLDLSLYRKINHEYTLAAVEAFSKIPPVSSSPAASNRPFRFIYCSGAAAVRDQEKTLWFMGDIRRVRGQTESALLSYHTNSHTYAQGLDRKNTKKMEITIVRPAMVIAKEWTVHSMLFSLGPRDG</sequence>
<reference evidence="1 2" key="1">
    <citation type="submission" date="2024-07" db="EMBL/GenBank/DDBJ databases">
        <title>Section-level genome sequencing and comparative genomics of Aspergillus sections Usti and Cavernicolus.</title>
        <authorList>
            <consortium name="Lawrence Berkeley National Laboratory"/>
            <person name="Nybo J.L."/>
            <person name="Vesth T.C."/>
            <person name="Theobald S."/>
            <person name="Frisvad J.C."/>
            <person name="Larsen T.O."/>
            <person name="Kjaerboelling I."/>
            <person name="Rothschild-Mancinelli K."/>
            <person name="Lyhne E.K."/>
            <person name="Kogle M.E."/>
            <person name="Barry K."/>
            <person name="Clum A."/>
            <person name="Na H."/>
            <person name="Ledsgaard L."/>
            <person name="Lin J."/>
            <person name="Lipzen A."/>
            <person name="Kuo A."/>
            <person name="Riley R."/>
            <person name="Mondo S."/>
            <person name="Labutti K."/>
            <person name="Haridas S."/>
            <person name="Pangalinan J."/>
            <person name="Salamov A.A."/>
            <person name="Simmons B.A."/>
            <person name="Magnuson J.K."/>
            <person name="Chen J."/>
            <person name="Drula E."/>
            <person name="Henrissat B."/>
            <person name="Wiebenga A."/>
            <person name="Lubbers R.J."/>
            <person name="Gomes A.C."/>
            <person name="Makela M.R."/>
            <person name="Stajich J."/>
            <person name="Grigoriev I.V."/>
            <person name="Mortensen U.H."/>
            <person name="De Vries R.P."/>
            <person name="Baker S.E."/>
            <person name="Andersen M.R."/>
        </authorList>
    </citation>
    <scope>NUCLEOTIDE SEQUENCE [LARGE SCALE GENOMIC DNA]</scope>
    <source>
        <strain evidence="1 2">CBS 588.65</strain>
    </source>
</reference>
<dbReference type="PANTHER" id="PTHR14097">
    <property type="entry name" value="OXIDOREDUCTASE HTATIP2"/>
    <property type="match status" value="1"/>
</dbReference>
<dbReference type="EMBL" id="JBFXLT010000050">
    <property type="protein sequence ID" value="KAL2812169.1"/>
    <property type="molecule type" value="Genomic_DNA"/>
</dbReference>
<dbReference type="SUPFAM" id="SSF51735">
    <property type="entry name" value="NAD(P)-binding Rossmann-fold domains"/>
    <property type="match status" value="1"/>
</dbReference>
<evidence type="ECO:0000313" key="2">
    <source>
        <dbReference type="Proteomes" id="UP001610334"/>
    </source>
</evidence>
<dbReference type="Gene3D" id="3.40.50.720">
    <property type="entry name" value="NAD(P)-binding Rossmann-like Domain"/>
    <property type="match status" value="1"/>
</dbReference>
<protein>
    <recommendedName>
        <fullName evidence="3">Thioester reductase (TE) domain-containing protein</fullName>
    </recommendedName>
</protein>
<keyword evidence="2" id="KW-1185">Reference proteome</keyword>
<comment type="caution">
    <text evidence="1">The sequence shown here is derived from an EMBL/GenBank/DDBJ whole genome shotgun (WGS) entry which is preliminary data.</text>
</comment>